<organism evidence="1 2">
    <name type="scientific">Peribacillus cavernae</name>
    <dbReference type="NCBI Taxonomy" id="1674310"/>
    <lineage>
        <taxon>Bacteria</taxon>
        <taxon>Bacillati</taxon>
        <taxon>Bacillota</taxon>
        <taxon>Bacilli</taxon>
        <taxon>Bacillales</taxon>
        <taxon>Bacillaceae</taxon>
        <taxon>Peribacillus</taxon>
    </lineage>
</organism>
<sequence>MLEYRLWKGNEQYEAIYHFDRIDYEQVFSRRECEFFVKEGITYKQVSSAKEEEMFIIYVEIFEEAAPEEIDLSGKGSMKLEIREYNPLRDHPVMESLYLDNHMQVLGYIGSTFTYFHGKEWKRDSAEIDEDRMVYALYVTATGLDTYT</sequence>
<accession>A0A3S0TWP5</accession>
<reference evidence="1 2" key="1">
    <citation type="submission" date="2018-12" db="EMBL/GenBank/DDBJ databases">
        <title>Bacillus chawlae sp. nov., Bacillus glennii sp. nov., and Bacillus saganii sp. nov. Isolated from the Vehicle Assembly Building at Kennedy Space Center where the Viking Spacecraft were Assembled.</title>
        <authorList>
            <person name="Seuylemezian A."/>
            <person name="Vaishampayan P."/>
        </authorList>
    </citation>
    <scope>NUCLEOTIDE SEQUENCE [LARGE SCALE GENOMIC DNA]</scope>
    <source>
        <strain evidence="1 2">L5</strain>
    </source>
</reference>
<dbReference type="AlphaFoldDB" id="A0A3S0TWP5"/>
<dbReference type="Proteomes" id="UP000267430">
    <property type="component" value="Unassembled WGS sequence"/>
</dbReference>
<evidence type="ECO:0000313" key="1">
    <source>
        <dbReference type="EMBL" id="RUQ24543.1"/>
    </source>
</evidence>
<name>A0A3S0TWP5_9BACI</name>
<evidence type="ECO:0000313" key="2">
    <source>
        <dbReference type="Proteomes" id="UP000267430"/>
    </source>
</evidence>
<dbReference type="OrthoDB" id="1682087at2"/>
<protein>
    <submittedName>
        <fullName evidence="1">Uncharacterized protein</fullName>
    </submittedName>
</protein>
<dbReference type="EMBL" id="RYZZ01000049">
    <property type="protein sequence ID" value="RUQ24543.1"/>
    <property type="molecule type" value="Genomic_DNA"/>
</dbReference>
<keyword evidence="2" id="KW-1185">Reference proteome</keyword>
<comment type="caution">
    <text evidence="1">The sequence shown here is derived from an EMBL/GenBank/DDBJ whole genome shotgun (WGS) entry which is preliminary data.</text>
</comment>
<proteinExistence type="predicted"/>
<gene>
    <name evidence="1" type="ORF">ELQ35_21605</name>
</gene>